<keyword evidence="4 5" id="KW-0472">Membrane</keyword>
<accession>A0A3B0JNH0</accession>
<dbReference type="Pfam" id="PF04577">
    <property type="entry name" value="Glyco_transf_61"/>
    <property type="match status" value="1"/>
</dbReference>
<feature type="domain" description="Glycosyltransferase 61 catalytic" evidence="7">
    <location>
        <begin position="315"/>
        <end position="428"/>
    </location>
</feature>
<dbReference type="OrthoDB" id="15270at2759"/>
<protein>
    <submittedName>
        <fullName evidence="8">Blast:EGF domain-specific O-linked N-acetylglucosamine transferase</fullName>
    </submittedName>
</protein>
<keyword evidence="3 5" id="KW-1133">Transmembrane helix</keyword>
<evidence type="ECO:0000256" key="1">
    <source>
        <dbReference type="ARBA" id="ARBA00004141"/>
    </source>
</evidence>
<dbReference type="AlphaFoldDB" id="A0A3B0JNH0"/>
<keyword evidence="6" id="KW-0732">Signal</keyword>
<feature type="signal peptide" evidence="6">
    <location>
        <begin position="1"/>
        <end position="16"/>
    </location>
</feature>
<evidence type="ECO:0000256" key="2">
    <source>
        <dbReference type="ARBA" id="ARBA00022692"/>
    </source>
</evidence>
<feature type="chain" id="PRO_5017461312" evidence="6">
    <location>
        <begin position="17"/>
        <end position="1029"/>
    </location>
</feature>
<keyword evidence="8" id="KW-0808">Transferase</keyword>
<evidence type="ECO:0000259" key="7">
    <source>
        <dbReference type="Pfam" id="PF04577"/>
    </source>
</evidence>
<dbReference type="InterPro" id="IPR049625">
    <property type="entry name" value="Glyco_transf_61_cat"/>
</dbReference>
<evidence type="ECO:0000256" key="5">
    <source>
        <dbReference type="SAM" id="Phobius"/>
    </source>
</evidence>
<feature type="transmembrane region" description="Helical" evidence="5">
    <location>
        <begin position="975"/>
        <end position="993"/>
    </location>
</feature>
<dbReference type="STRING" id="7266.A0A3B0JNH0"/>
<dbReference type="GO" id="GO:0032216">
    <property type="term" value="F:glucosaminyl-phosphatidylinositol O-acyltransferase activity"/>
    <property type="evidence" value="ECO:0007669"/>
    <property type="project" value="TreeGrafter"/>
</dbReference>
<dbReference type="GO" id="GO:0072659">
    <property type="term" value="P:protein localization to plasma membrane"/>
    <property type="evidence" value="ECO:0007669"/>
    <property type="project" value="TreeGrafter"/>
</dbReference>
<dbReference type="PANTHER" id="PTHR20661">
    <property type="entry name" value="PHOSPHATIDYLINOSITOL-GLYCAN BIOSYNTHESIS CLASS W PROTEIN"/>
    <property type="match status" value="1"/>
</dbReference>
<name>A0A3B0JNH0_DROGU</name>
<dbReference type="PANTHER" id="PTHR20661:SF0">
    <property type="entry name" value="PHOSPHATIDYLINOSITOL-GLYCAN BIOSYNTHESIS CLASS W PROTEIN"/>
    <property type="match status" value="1"/>
</dbReference>
<feature type="transmembrane region" description="Helical" evidence="5">
    <location>
        <begin position="653"/>
        <end position="668"/>
    </location>
</feature>
<gene>
    <name evidence="8" type="ORF">DGUA_6G013666</name>
</gene>
<evidence type="ECO:0000256" key="3">
    <source>
        <dbReference type="ARBA" id="ARBA00022989"/>
    </source>
</evidence>
<dbReference type="GO" id="GO:0005783">
    <property type="term" value="C:endoplasmic reticulum"/>
    <property type="evidence" value="ECO:0007669"/>
    <property type="project" value="TreeGrafter"/>
</dbReference>
<dbReference type="GO" id="GO:0006506">
    <property type="term" value="P:GPI anchor biosynthetic process"/>
    <property type="evidence" value="ECO:0007669"/>
    <property type="project" value="InterPro"/>
</dbReference>
<evidence type="ECO:0000313" key="9">
    <source>
        <dbReference type="Proteomes" id="UP000268350"/>
    </source>
</evidence>
<comment type="subcellular location">
    <subcellularLocation>
        <location evidence="1">Membrane</location>
        <topology evidence="1">Multi-pass membrane protein</topology>
    </subcellularLocation>
</comment>
<evidence type="ECO:0000256" key="4">
    <source>
        <dbReference type="ARBA" id="ARBA00023136"/>
    </source>
</evidence>
<evidence type="ECO:0000313" key="8">
    <source>
        <dbReference type="EMBL" id="SPP81902.1"/>
    </source>
</evidence>
<feature type="transmembrane region" description="Helical" evidence="5">
    <location>
        <begin position="921"/>
        <end position="942"/>
    </location>
</feature>
<evidence type="ECO:0000256" key="6">
    <source>
        <dbReference type="SAM" id="SignalP"/>
    </source>
</evidence>
<sequence length="1029" mass="117838">MLHLLILNGLLSLAVAQTNPDAKHTLSLPNLPSDHLIRYLNTFPKLKHKLPSNATIRSTSSACWGHERDCSAEARFQNPQCAGDHTGWARSKEAQVQTFYYQADFGYIQQQLMELTPMCMPKYLTDSSLECTRYLRFCRGRNLLFDLRDVAQREERIRYHMDVLSPGQLLGHCDLNRTRLSAEMDHIGSALQSWGPELRNFEVLPMPVLESDLCDLVVNTPTFIMKIDATYNMYHHFCDFFNLYASLFVNQSHPAAFNTDVQILIWETYPYDSPFRDTFKAFSQREVWTLSDLEGKRVCFRNVVLPLLPRMIFGLFYNTPIIQGCSNSGLFRAFSEFILHRLQIPFKPPQRRLRITYLSRRTKYRQVLNELELLSELEKNEDYLVQRVSYERLSFTDQLAITRNTDILIGMHGAGLTHLLFLPNWACIFELYNCEDPNCYRDLARLRGVRYRTWEQRELVFPQDEGHHPEGGAHAKFTNYRFDVEEFLHLVSESASEVRSHKDFPQDMSDRLESRMPQHNELIMSWPSPPSPVVGSDSNFFYDACNTSAKCYLSAPLHIFQNYLGQGTCKSLGTMEQYLDMDQEVLVTNKKSWNSIKESVDSLITSLPVLLGFVLSRMLCAHLPRLSMRRFLLEYMLVAIPTLIFFMVCNDFLHLYSIAVTVGLIWYLRPRQALGLKNAKYEVGKRPLVFTLLRAVCNCGTGVAILAVDFPAFPFRFRKSRTFGASLMDLGIGFFVVTMGLVSHRARNFGDLKKLPRAVVPLLLLGLARTIVISQINYVQDVHEYGLHMNAFFILGLTKLFGTLFSLLASSDVQLLGLALGILSIHELVLQLGLCDYVMSDTLPRIGFLSSNKEGLSSLPGCVALYLLSIYFSKWYTSQDHLNYKQLCSKLKRLLLVAVALWIVVFLSAYLFGIARVTFNFGYVIWTSAVSVVIILISAYFFELAFVQARPTFGDGHKETIGSLPTYVESLNMNGLIYFLLSNFLTGMCNIFFNPNNRTTVECVFILLAYMLVCSTMVFIMLKKRIRIA</sequence>
<feature type="transmembrane region" description="Helical" evidence="5">
    <location>
        <begin position="788"/>
        <end position="808"/>
    </location>
</feature>
<feature type="transmembrane region" description="Helical" evidence="5">
    <location>
        <begin position="688"/>
        <end position="708"/>
    </location>
</feature>
<keyword evidence="9" id="KW-1185">Reference proteome</keyword>
<keyword evidence="2 5" id="KW-0812">Transmembrane</keyword>
<feature type="transmembrane region" description="Helical" evidence="5">
    <location>
        <begin position="999"/>
        <end position="1022"/>
    </location>
</feature>
<feature type="transmembrane region" description="Helical" evidence="5">
    <location>
        <begin position="631"/>
        <end position="647"/>
    </location>
</feature>
<dbReference type="GO" id="GO:0016757">
    <property type="term" value="F:glycosyltransferase activity"/>
    <property type="evidence" value="ECO:0007669"/>
    <property type="project" value="InterPro"/>
</dbReference>
<dbReference type="GO" id="GO:0016020">
    <property type="term" value="C:membrane"/>
    <property type="evidence" value="ECO:0007669"/>
    <property type="project" value="UniProtKB-SubCell"/>
</dbReference>
<dbReference type="InterPro" id="IPR009447">
    <property type="entry name" value="PIGW/GWT1"/>
</dbReference>
<feature type="transmembrane region" description="Helical" evidence="5">
    <location>
        <begin position="854"/>
        <end position="873"/>
    </location>
</feature>
<feature type="transmembrane region" description="Helical" evidence="5">
    <location>
        <begin position="815"/>
        <end position="834"/>
    </location>
</feature>
<reference evidence="9" key="1">
    <citation type="submission" date="2018-01" db="EMBL/GenBank/DDBJ databases">
        <authorList>
            <person name="Alioto T."/>
            <person name="Alioto T."/>
        </authorList>
    </citation>
    <scope>NUCLEOTIDE SEQUENCE [LARGE SCALE GENOMIC DNA]</scope>
</reference>
<feature type="transmembrane region" description="Helical" evidence="5">
    <location>
        <begin position="723"/>
        <end position="743"/>
    </location>
</feature>
<organism evidence="8 9">
    <name type="scientific">Drosophila guanche</name>
    <name type="common">Fruit fly</name>
    <dbReference type="NCBI Taxonomy" id="7266"/>
    <lineage>
        <taxon>Eukaryota</taxon>
        <taxon>Metazoa</taxon>
        <taxon>Ecdysozoa</taxon>
        <taxon>Arthropoda</taxon>
        <taxon>Hexapoda</taxon>
        <taxon>Insecta</taxon>
        <taxon>Pterygota</taxon>
        <taxon>Neoptera</taxon>
        <taxon>Endopterygota</taxon>
        <taxon>Diptera</taxon>
        <taxon>Brachycera</taxon>
        <taxon>Muscomorpha</taxon>
        <taxon>Ephydroidea</taxon>
        <taxon>Drosophilidae</taxon>
        <taxon>Drosophila</taxon>
        <taxon>Sophophora</taxon>
    </lineage>
</organism>
<dbReference type="EMBL" id="OUUW01000006">
    <property type="protein sequence ID" value="SPP81902.1"/>
    <property type="molecule type" value="Genomic_DNA"/>
</dbReference>
<feature type="transmembrane region" description="Helical" evidence="5">
    <location>
        <begin position="894"/>
        <end position="915"/>
    </location>
</feature>
<dbReference type="Proteomes" id="UP000268350">
    <property type="component" value="Unassembled WGS sequence"/>
</dbReference>
<proteinExistence type="predicted"/>
<feature type="transmembrane region" description="Helical" evidence="5">
    <location>
        <begin position="755"/>
        <end position="776"/>
    </location>
</feature>
<feature type="transmembrane region" description="Helical" evidence="5">
    <location>
        <begin position="602"/>
        <end position="619"/>
    </location>
</feature>
<dbReference type="Pfam" id="PF06423">
    <property type="entry name" value="GWT1"/>
    <property type="match status" value="1"/>
</dbReference>